<accession>A0A239HFU7</accession>
<dbReference type="NCBIfam" id="TIGR00180">
    <property type="entry name" value="parB_part"/>
    <property type="match status" value="1"/>
</dbReference>
<keyword evidence="2" id="KW-0159">Chromosome partition</keyword>
<proteinExistence type="inferred from homology"/>
<dbReference type="RefSeq" id="WP_089407877.1">
    <property type="nucleotide sequence ID" value="NZ_FZOU01000002.1"/>
</dbReference>
<dbReference type="GO" id="GO:0005694">
    <property type="term" value="C:chromosome"/>
    <property type="evidence" value="ECO:0007669"/>
    <property type="project" value="TreeGrafter"/>
</dbReference>
<evidence type="ECO:0000259" key="4">
    <source>
        <dbReference type="SMART" id="SM00470"/>
    </source>
</evidence>
<sequence length="538" mass="59539">METAINQANSSHDIPLAMLVESPTNPRQHFDEKGLSEMAETIRKVGVYQAILVRPRAEKLEIVFGARRYRASALAGKDTIPGIIREMTDAEVLEAQLVENLQRRDVHPMEEAEGYKRLLALTEPTYTIEQIAAKVGKTPVYIATRLKLTELCDEVAAVFYSNEIGVGHAILLAKLTAELQVQGLTACFKEVYNQNSDKPVRILLPVRNLRFWIETNVLLLLKDAPFDKRNAQLVPAAGSCVDCPKRTGHNKLLFADLGKQDACTDPRCYQVKVEAHIAVTVAASPKLVQISTAYRATAEGGSVLPRNKYVAIREDQPKDKEQAKRPEFKTCKFTAEAIVAEGEGQGTMQKVCTNSDCPVHHPKAKQEPRNVADNAKWKAEQEKQRREQAVSETTGIRILAAIGSAVPVRLLKRDLLFVVERLAAMLDERRLSIVAKQHGIKKQNDKDSIAKLFSAFLRRSEESILGRIMVELTIVLAAARSNAPILLKEAAAVYKVDTEAITAKVKQEFAAKEKARTEKKPPVKAETAKKSGTAKKAA</sequence>
<organism evidence="5 6">
    <name type="scientific">Granulicella rosea</name>
    <dbReference type="NCBI Taxonomy" id="474952"/>
    <lineage>
        <taxon>Bacteria</taxon>
        <taxon>Pseudomonadati</taxon>
        <taxon>Acidobacteriota</taxon>
        <taxon>Terriglobia</taxon>
        <taxon>Terriglobales</taxon>
        <taxon>Acidobacteriaceae</taxon>
        <taxon>Granulicella</taxon>
    </lineage>
</organism>
<dbReference type="InterPro" id="IPR036086">
    <property type="entry name" value="ParB/Sulfiredoxin_sf"/>
</dbReference>
<dbReference type="Pfam" id="PF17762">
    <property type="entry name" value="HTH_ParB"/>
    <property type="match status" value="1"/>
</dbReference>
<dbReference type="AlphaFoldDB" id="A0A239HFU7"/>
<name>A0A239HFU7_9BACT</name>
<gene>
    <name evidence="5" type="ORF">SAMN05421770_102387</name>
</gene>
<feature type="region of interest" description="Disordered" evidence="3">
    <location>
        <begin position="511"/>
        <end position="538"/>
    </location>
</feature>
<evidence type="ECO:0000256" key="1">
    <source>
        <dbReference type="ARBA" id="ARBA00006295"/>
    </source>
</evidence>
<dbReference type="SMART" id="SM00470">
    <property type="entry name" value="ParB"/>
    <property type="match status" value="1"/>
</dbReference>
<dbReference type="Proteomes" id="UP000198356">
    <property type="component" value="Unassembled WGS sequence"/>
</dbReference>
<evidence type="ECO:0000313" key="5">
    <source>
        <dbReference type="EMBL" id="SNS80162.1"/>
    </source>
</evidence>
<reference evidence="5 6" key="1">
    <citation type="submission" date="2017-06" db="EMBL/GenBank/DDBJ databases">
        <authorList>
            <person name="Kim H.J."/>
            <person name="Triplett B.A."/>
        </authorList>
    </citation>
    <scope>NUCLEOTIDE SEQUENCE [LARGE SCALE GENOMIC DNA]</scope>
    <source>
        <strain evidence="5 6">DSM 18704</strain>
    </source>
</reference>
<dbReference type="InterPro" id="IPR003115">
    <property type="entry name" value="ParB_N"/>
</dbReference>
<dbReference type="EMBL" id="FZOU01000002">
    <property type="protein sequence ID" value="SNS80162.1"/>
    <property type="molecule type" value="Genomic_DNA"/>
</dbReference>
<protein>
    <submittedName>
        <fullName evidence="5">Chromosome partitioning protein, ParB family</fullName>
    </submittedName>
</protein>
<dbReference type="PANTHER" id="PTHR33375:SF1">
    <property type="entry name" value="CHROMOSOME-PARTITIONING PROTEIN PARB-RELATED"/>
    <property type="match status" value="1"/>
</dbReference>
<dbReference type="InterPro" id="IPR041468">
    <property type="entry name" value="HTH_ParB/Spo0J"/>
</dbReference>
<dbReference type="InterPro" id="IPR004437">
    <property type="entry name" value="ParB/RepB/Spo0J"/>
</dbReference>
<feature type="compositionally biased region" description="Basic and acidic residues" evidence="3">
    <location>
        <begin position="511"/>
        <end position="529"/>
    </location>
</feature>
<feature type="domain" description="ParB-like N-terminal" evidence="4">
    <location>
        <begin position="12"/>
        <end position="101"/>
    </location>
</feature>
<dbReference type="Gene3D" id="1.10.10.2830">
    <property type="match status" value="1"/>
</dbReference>
<dbReference type="OrthoDB" id="9796891at2"/>
<evidence type="ECO:0000313" key="6">
    <source>
        <dbReference type="Proteomes" id="UP000198356"/>
    </source>
</evidence>
<evidence type="ECO:0000256" key="3">
    <source>
        <dbReference type="SAM" id="MobiDB-lite"/>
    </source>
</evidence>
<dbReference type="InterPro" id="IPR050336">
    <property type="entry name" value="Chromosome_partition/occlusion"/>
</dbReference>
<dbReference type="FunFam" id="1.10.10.2830:FF:000001">
    <property type="entry name" value="Chromosome partitioning protein ParB"/>
    <property type="match status" value="1"/>
</dbReference>
<comment type="similarity">
    <text evidence="1">Belongs to the ParB family.</text>
</comment>
<dbReference type="GO" id="GO:0007059">
    <property type="term" value="P:chromosome segregation"/>
    <property type="evidence" value="ECO:0007669"/>
    <property type="project" value="UniProtKB-KW"/>
</dbReference>
<evidence type="ECO:0000256" key="2">
    <source>
        <dbReference type="ARBA" id="ARBA00022829"/>
    </source>
</evidence>
<dbReference type="SUPFAM" id="SSF109709">
    <property type="entry name" value="KorB DNA-binding domain-like"/>
    <property type="match status" value="1"/>
</dbReference>
<dbReference type="SUPFAM" id="SSF110849">
    <property type="entry name" value="ParB/Sulfiredoxin"/>
    <property type="match status" value="1"/>
</dbReference>
<keyword evidence="6" id="KW-1185">Reference proteome</keyword>
<dbReference type="Pfam" id="PF02195">
    <property type="entry name" value="ParB_N"/>
    <property type="match status" value="1"/>
</dbReference>
<dbReference type="Gene3D" id="3.90.1530.30">
    <property type="match status" value="1"/>
</dbReference>
<dbReference type="PANTHER" id="PTHR33375">
    <property type="entry name" value="CHROMOSOME-PARTITIONING PROTEIN PARB-RELATED"/>
    <property type="match status" value="1"/>
</dbReference>
<dbReference type="GO" id="GO:0003677">
    <property type="term" value="F:DNA binding"/>
    <property type="evidence" value="ECO:0007669"/>
    <property type="project" value="InterPro"/>
</dbReference>